<dbReference type="RefSeq" id="WP_386053851.1">
    <property type="nucleotide sequence ID" value="NZ_JBHTKH010000011.1"/>
</dbReference>
<feature type="domain" description="VOC" evidence="1">
    <location>
        <begin position="4"/>
        <end position="119"/>
    </location>
</feature>
<protein>
    <submittedName>
        <fullName evidence="2">VOC family protein</fullName>
    </submittedName>
</protein>
<dbReference type="InterPro" id="IPR029068">
    <property type="entry name" value="Glyas_Bleomycin-R_OHBP_Dase"/>
</dbReference>
<comment type="caution">
    <text evidence="2">The sequence shown here is derived from an EMBL/GenBank/DDBJ whole genome shotgun (WGS) entry which is preliminary data.</text>
</comment>
<organism evidence="2 3">
    <name type="scientific">Terrabacter terrigena</name>
    <dbReference type="NCBI Taxonomy" id="574718"/>
    <lineage>
        <taxon>Bacteria</taxon>
        <taxon>Bacillati</taxon>
        <taxon>Actinomycetota</taxon>
        <taxon>Actinomycetes</taxon>
        <taxon>Micrococcales</taxon>
        <taxon>Intrasporangiaceae</taxon>
        <taxon>Terrabacter</taxon>
    </lineage>
</organism>
<proteinExistence type="predicted"/>
<accession>A0ABW3MYN5</accession>
<dbReference type="InterPro" id="IPR041581">
    <property type="entry name" value="Glyoxalase_6"/>
</dbReference>
<keyword evidence="3" id="KW-1185">Reference proteome</keyword>
<dbReference type="EMBL" id="JBHTKH010000011">
    <property type="protein sequence ID" value="MFD1055818.1"/>
    <property type="molecule type" value="Genomic_DNA"/>
</dbReference>
<dbReference type="Gene3D" id="3.10.180.10">
    <property type="entry name" value="2,3-Dihydroxybiphenyl 1,2-Dioxygenase, domain 1"/>
    <property type="match status" value="1"/>
</dbReference>
<dbReference type="PANTHER" id="PTHR35908:SF1">
    <property type="entry name" value="CONSERVED PROTEIN"/>
    <property type="match status" value="1"/>
</dbReference>
<dbReference type="Proteomes" id="UP001597046">
    <property type="component" value="Unassembled WGS sequence"/>
</dbReference>
<name>A0ABW3MYN5_9MICO</name>
<evidence type="ECO:0000313" key="3">
    <source>
        <dbReference type="Proteomes" id="UP001597046"/>
    </source>
</evidence>
<sequence length="134" mass="14474">MALEIHNITFDCADSRGLATFWAGLLGWNVYYDDDPEVVVAPSYPNPGMGLLFIPVPEGKTAKNRVHLDVAPDEGTRDEAVERAVAAGATVTGDHRKDDGTGWVTLLDPEGNEFCIERGAAERGPRTSTAYRIG</sequence>
<dbReference type="PROSITE" id="PS51819">
    <property type="entry name" value="VOC"/>
    <property type="match status" value="1"/>
</dbReference>
<evidence type="ECO:0000313" key="2">
    <source>
        <dbReference type="EMBL" id="MFD1055818.1"/>
    </source>
</evidence>
<gene>
    <name evidence="2" type="ORF">ACFQ2V_16000</name>
</gene>
<dbReference type="Pfam" id="PF18029">
    <property type="entry name" value="Glyoxalase_6"/>
    <property type="match status" value="1"/>
</dbReference>
<dbReference type="SUPFAM" id="SSF54593">
    <property type="entry name" value="Glyoxalase/Bleomycin resistance protein/Dihydroxybiphenyl dioxygenase"/>
    <property type="match status" value="1"/>
</dbReference>
<evidence type="ECO:0000259" key="1">
    <source>
        <dbReference type="PROSITE" id="PS51819"/>
    </source>
</evidence>
<dbReference type="InterPro" id="IPR037523">
    <property type="entry name" value="VOC_core"/>
</dbReference>
<reference evidence="3" key="1">
    <citation type="journal article" date="2019" name="Int. J. Syst. Evol. Microbiol.">
        <title>The Global Catalogue of Microorganisms (GCM) 10K type strain sequencing project: providing services to taxonomists for standard genome sequencing and annotation.</title>
        <authorList>
            <consortium name="The Broad Institute Genomics Platform"/>
            <consortium name="The Broad Institute Genome Sequencing Center for Infectious Disease"/>
            <person name="Wu L."/>
            <person name="Ma J."/>
        </authorList>
    </citation>
    <scope>NUCLEOTIDE SEQUENCE [LARGE SCALE GENOMIC DNA]</scope>
    <source>
        <strain evidence="3">CCUG 57508</strain>
    </source>
</reference>
<dbReference type="PANTHER" id="PTHR35908">
    <property type="entry name" value="HYPOTHETICAL FUSION PROTEIN"/>
    <property type="match status" value="1"/>
</dbReference>
<dbReference type="CDD" id="cd06587">
    <property type="entry name" value="VOC"/>
    <property type="match status" value="1"/>
</dbReference>